<comment type="caution">
    <text evidence="3">The sequence shown here is derived from an EMBL/GenBank/DDBJ whole genome shotgun (WGS) entry which is preliminary data.</text>
</comment>
<dbReference type="Proteomes" id="UP000828390">
    <property type="component" value="Unassembled WGS sequence"/>
</dbReference>
<keyword evidence="2" id="KW-0732">Signal</keyword>
<feature type="region of interest" description="Disordered" evidence="1">
    <location>
        <begin position="28"/>
        <end position="48"/>
    </location>
</feature>
<accession>A0A9D4JFL5</accession>
<name>A0A9D4JFL5_DREPO</name>
<evidence type="ECO:0000256" key="2">
    <source>
        <dbReference type="SAM" id="SignalP"/>
    </source>
</evidence>
<sequence length="58" mass="6247">MSFVTLIFTTLVAMATISNVKGHGMLWDPRNGRPRGDSDTTVPKNYNDNEQFCGGAGG</sequence>
<protein>
    <submittedName>
        <fullName evidence="3">Uncharacterized protein</fullName>
    </submittedName>
</protein>
<feature type="chain" id="PRO_5038505758" evidence="2">
    <location>
        <begin position="23"/>
        <end position="58"/>
    </location>
</feature>
<feature type="signal peptide" evidence="2">
    <location>
        <begin position="1"/>
        <end position="22"/>
    </location>
</feature>
<dbReference type="EMBL" id="JAIWYP010000006">
    <property type="protein sequence ID" value="KAH3810035.1"/>
    <property type="molecule type" value="Genomic_DNA"/>
</dbReference>
<dbReference type="AlphaFoldDB" id="A0A9D4JFL5"/>
<feature type="compositionally biased region" description="Polar residues" evidence="1">
    <location>
        <begin position="39"/>
        <end position="48"/>
    </location>
</feature>
<gene>
    <name evidence="3" type="ORF">DPMN_138417</name>
</gene>
<keyword evidence="4" id="KW-1185">Reference proteome</keyword>
<reference evidence="3" key="1">
    <citation type="journal article" date="2019" name="bioRxiv">
        <title>The Genome of the Zebra Mussel, Dreissena polymorpha: A Resource for Invasive Species Research.</title>
        <authorList>
            <person name="McCartney M.A."/>
            <person name="Auch B."/>
            <person name="Kono T."/>
            <person name="Mallez S."/>
            <person name="Zhang Y."/>
            <person name="Obille A."/>
            <person name="Becker A."/>
            <person name="Abrahante J.E."/>
            <person name="Garbe J."/>
            <person name="Badalamenti J.P."/>
            <person name="Herman A."/>
            <person name="Mangelson H."/>
            <person name="Liachko I."/>
            <person name="Sullivan S."/>
            <person name="Sone E.D."/>
            <person name="Koren S."/>
            <person name="Silverstein K.A.T."/>
            <person name="Beckman K.B."/>
            <person name="Gohl D.M."/>
        </authorList>
    </citation>
    <scope>NUCLEOTIDE SEQUENCE</scope>
    <source>
        <strain evidence="3">Duluth1</strain>
        <tissue evidence="3">Whole animal</tissue>
    </source>
</reference>
<organism evidence="3 4">
    <name type="scientific">Dreissena polymorpha</name>
    <name type="common">Zebra mussel</name>
    <name type="synonym">Mytilus polymorpha</name>
    <dbReference type="NCBI Taxonomy" id="45954"/>
    <lineage>
        <taxon>Eukaryota</taxon>
        <taxon>Metazoa</taxon>
        <taxon>Spiralia</taxon>
        <taxon>Lophotrochozoa</taxon>
        <taxon>Mollusca</taxon>
        <taxon>Bivalvia</taxon>
        <taxon>Autobranchia</taxon>
        <taxon>Heteroconchia</taxon>
        <taxon>Euheterodonta</taxon>
        <taxon>Imparidentia</taxon>
        <taxon>Neoheterodontei</taxon>
        <taxon>Myida</taxon>
        <taxon>Dreissenoidea</taxon>
        <taxon>Dreissenidae</taxon>
        <taxon>Dreissena</taxon>
    </lineage>
</organism>
<evidence type="ECO:0000313" key="3">
    <source>
        <dbReference type="EMBL" id="KAH3810035.1"/>
    </source>
</evidence>
<reference evidence="3" key="2">
    <citation type="submission" date="2020-11" db="EMBL/GenBank/DDBJ databases">
        <authorList>
            <person name="McCartney M.A."/>
            <person name="Auch B."/>
            <person name="Kono T."/>
            <person name="Mallez S."/>
            <person name="Becker A."/>
            <person name="Gohl D.M."/>
            <person name="Silverstein K.A.T."/>
            <person name="Koren S."/>
            <person name="Bechman K.B."/>
            <person name="Herman A."/>
            <person name="Abrahante J.E."/>
            <person name="Garbe J."/>
        </authorList>
    </citation>
    <scope>NUCLEOTIDE SEQUENCE</scope>
    <source>
        <strain evidence="3">Duluth1</strain>
        <tissue evidence="3">Whole animal</tissue>
    </source>
</reference>
<evidence type="ECO:0000256" key="1">
    <source>
        <dbReference type="SAM" id="MobiDB-lite"/>
    </source>
</evidence>
<proteinExistence type="predicted"/>
<evidence type="ECO:0000313" key="4">
    <source>
        <dbReference type="Proteomes" id="UP000828390"/>
    </source>
</evidence>